<dbReference type="EMBL" id="CM047941">
    <property type="protein sequence ID" value="KAI9903330.1"/>
    <property type="molecule type" value="Genomic_DNA"/>
</dbReference>
<reference evidence="1" key="1">
    <citation type="submission" date="2022-10" db="EMBL/GenBank/DDBJ databases">
        <title>Complete Genome of Trichothecium roseum strain YXFP-22015, a Plant Pathogen Isolated from Citrus.</title>
        <authorList>
            <person name="Wang Y."/>
            <person name="Zhu L."/>
        </authorList>
    </citation>
    <scope>NUCLEOTIDE SEQUENCE</scope>
    <source>
        <strain evidence="1">YXFP-22015</strain>
    </source>
</reference>
<accession>A0ACC0VBX3</accession>
<protein>
    <submittedName>
        <fullName evidence="1">Uncharacterized protein</fullName>
    </submittedName>
</protein>
<keyword evidence="2" id="KW-1185">Reference proteome</keyword>
<evidence type="ECO:0000313" key="1">
    <source>
        <dbReference type="EMBL" id="KAI9903330.1"/>
    </source>
</evidence>
<comment type="caution">
    <text evidence="1">The sequence shown here is derived from an EMBL/GenBank/DDBJ whole genome shotgun (WGS) entry which is preliminary data.</text>
</comment>
<name>A0ACC0VBX3_9HYPO</name>
<organism evidence="1 2">
    <name type="scientific">Trichothecium roseum</name>
    <dbReference type="NCBI Taxonomy" id="47278"/>
    <lineage>
        <taxon>Eukaryota</taxon>
        <taxon>Fungi</taxon>
        <taxon>Dikarya</taxon>
        <taxon>Ascomycota</taxon>
        <taxon>Pezizomycotina</taxon>
        <taxon>Sordariomycetes</taxon>
        <taxon>Hypocreomycetidae</taxon>
        <taxon>Hypocreales</taxon>
        <taxon>Hypocreales incertae sedis</taxon>
        <taxon>Trichothecium</taxon>
    </lineage>
</organism>
<dbReference type="Proteomes" id="UP001163324">
    <property type="component" value="Chromosome 2"/>
</dbReference>
<sequence length="315" mass="34161">MAPGQVTIDFSDDFDVTPSTAQPAATTAQRNLLLAPPSIAAHEEKLRDVFTTYDRFSSDLQMLDRLSAGLVSLPPATYDLVLVLTDNDSTRRSEALKLLTRDVYTALVPSMKPGAKLRLQDGSLGATEAREAILAGLVEKDGAHEKVEEEEVVVPLRFGAKKKANGVNGTTNGGAVSLPKKQINLDDVGSDDEIIDENELLTADDLKRPIQIPPECQPKPGKRRRPCKDCTCGLAEKMNAEDAERQDQATKDLNVLKLQSDDLYDELDFTVQGKTGSCNSCSLGDAFRCATCPYIGLPPFKPGEEVSILNNTVQL</sequence>
<gene>
    <name evidence="1" type="ORF">N3K66_002682</name>
</gene>
<proteinExistence type="predicted"/>
<evidence type="ECO:0000313" key="2">
    <source>
        <dbReference type="Proteomes" id="UP001163324"/>
    </source>
</evidence>